<sequence>MPQTENDLFHETDPALDSSGLNLDKYLSVWLQGEGEEDAPTAYTNVYVRTATLDPEKNVGFLQPLQGRTHQIKQMLTKDQKVFLKEWLKKTNLPAWEEAGDHFQDIFE</sequence>
<name>A0ABU3K445_9BACT</name>
<protein>
    <recommendedName>
        <fullName evidence="3">RxLR effector protein</fullName>
    </recommendedName>
</protein>
<evidence type="ECO:0000313" key="2">
    <source>
        <dbReference type="Proteomes" id="UP001250932"/>
    </source>
</evidence>
<evidence type="ECO:0000313" key="1">
    <source>
        <dbReference type="EMBL" id="MDT7041164.1"/>
    </source>
</evidence>
<evidence type="ECO:0008006" key="3">
    <source>
        <dbReference type="Google" id="ProtNLM"/>
    </source>
</evidence>
<accession>A0ABU3K445</accession>
<gene>
    <name evidence="1" type="ORF">PPG34_02300</name>
</gene>
<organism evidence="1 2">
    <name type="scientific">Candidatus Nitronereus thalassa</name>
    <dbReference type="NCBI Taxonomy" id="3020898"/>
    <lineage>
        <taxon>Bacteria</taxon>
        <taxon>Pseudomonadati</taxon>
        <taxon>Nitrospirota</taxon>
        <taxon>Nitrospiria</taxon>
        <taxon>Nitrospirales</taxon>
        <taxon>Nitrospiraceae</taxon>
        <taxon>Candidatus Nitronereus</taxon>
    </lineage>
</organism>
<proteinExistence type="predicted"/>
<dbReference type="EMBL" id="JAQOUE010000001">
    <property type="protein sequence ID" value="MDT7041164.1"/>
    <property type="molecule type" value="Genomic_DNA"/>
</dbReference>
<comment type="caution">
    <text evidence="1">The sequence shown here is derived from an EMBL/GenBank/DDBJ whole genome shotgun (WGS) entry which is preliminary data.</text>
</comment>
<dbReference type="RefSeq" id="WP_313831522.1">
    <property type="nucleotide sequence ID" value="NZ_JAQOUE010000001.1"/>
</dbReference>
<keyword evidence="2" id="KW-1185">Reference proteome</keyword>
<reference evidence="1 2" key="1">
    <citation type="journal article" date="2023" name="ISME J.">
        <title>Cultivation and genomic characterization of novel and ubiquitous marine nitrite-oxidizing bacteria from the Nitrospirales.</title>
        <authorList>
            <person name="Mueller A.J."/>
            <person name="Daebeler A."/>
            <person name="Herbold C.W."/>
            <person name="Kirkegaard R.H."/>
            <person name="Daims H."/>
        </authorList>
    </citation>
    <scope>NUCLEOTIDE SEQUENCE [LARGE SCALE GENOMIC DNA]</scope>
    <source>
        <strain evidence="1 2">EB</strain>
    </source>
</reference>
<dbReference type="Proteomes" id="UP001250932">
    <property type="component" value="Unassembled WGS sequence"/>
</dbReference>